<proteinExistence type="predicted"/>
<sequence>MLNIFTLTEHIASALREELDGLTYRFKGTDEANDATETKPRVYTFTYDGELDRDKLPVHTPSVLLQVIKRDSNAVSYLVHVYVVNASIIDDEIAIDCGDESYRMGEGDEPCEYGARRDLYRACLLLGESVYNALNTISLSCLARIDNVVLNAPIAYMEQFPACECTVSFDCALGNGESFVRSKFEEIL</sequence>
<evidence type="ECO:0000313" key="2">
    <source>
        <dbReference type="Proteomes" id="UP000029839"/>
    </source>
</evidence>
<dbReference type="Proteomes" id="UP000029839">
    <property type="component" value="Unassembled WGS sequence"/>
</dbReference>
<accession>A0A0A0BM35</accession>
<comment type="caution">
    <text evidence="1">The sequence shown here is derived from an EMBL/GenBank/DDBJ whole genome shotgun (WGS) entry which is preliminary data.</text>
</comment>
<gene>
    <name evidence="1" type="ORF">N868_05290</name>
</gene>
<reference evidence="1 2" key="2">
    <citation type="journal article" date="2015" name="Stand. Genomic Sci.">
        <title>Draft genome sequence of Cellulomonas carbonis T26(T) and comparative analysis of six Cellulomonas genomes.</title>
        <authorList>
            <person name="Zhuang W."/>
            <person name="Zhang S."/>
            <person name="Xia X."/>
            <person name="Wang G."/>
        </authorList>
    </citation>
    <scope>NUCLEOTIDE SEQUENCE [LARGE SCALE GENOMIC DNA]</scope>
    <source>
        <strain evidence="1 2">T26</strain>
    </source>
</reference>
<name>A0A0A0BM35_9CELL</name>
<dbReference type="RefSeq" id="WP_043609652.1">
    <property type="nucleotide sequence ID" value="NZ_AXCY01000136.1"/>
</dbReference>
<dbReference type="AlphaFoldDB" id="A0A0A0BM35"/>
<keyword evidence="2" id="KW-1185">Reference proteome</keyword>
<reference evidence="1 2" key="1">
    <citation type="submission" date="2013-08" db="EMBL/GenBank/DDBJ databases">
        <title>Genome sequencing of Cellulomonas carbonis T26.</title>
        <authorList>
            <person name="Chen F."/>
            <person name="Li Y."/>
            <person name="Wang G."/>
        </authorList>
    </citation>
    <scope>NUCLEOTIDE SEQUENCE [LARGE SCALE GENOMIC DNA]</scope>
    <source>
        <strain evidence="1 2">T26</strain>
    </source>
</reference>
<evidence type="ECO:0000313" key="1">
    <source>
        <dbReference type="EMBL" id="KGM08960.1"/>
    </source>
</evidence>
<dbReference type="EMBL" id="AXCY01000136">
    <property type="protein sequence ID" value="KGM08960.1"/>
    <property type="molecule type" value="Genomic_DNA"/>
</dbReference>
<protein>
    <submittedName>
        <fullName evidence="1">Uncharacterized protein</fullName>
    </submittedName>
</protein>
<organism evidence="1 2">
    <name type="scientific">Cellulomonas carbonis T26</name>
    <dbReference type="NCBI Taxonomy" id="947969"/>
    <lineage>
        <taxon>Bacteria</taxon>
        <taxon>Bacillati</taxon>
        <taxon>Actinomycetota</taxon>
        <taxon>Actinomycetes</taxon>
        <taxon>Micrococcales</taxon>
        <taxon>Cellulomonadaceae</taxon>
        <taxon>Cellulomonas</taxon>
    </lineage>
</organism>